<proteinExistence type="predicted"/>
<keyword evidence="1" id="KW-0732">Signal</keyword>
<comment type="caution">
    <text evidence="2">The sequence shown here is derived from an EMBL/GenBank/DDBJ whole genome shotgun (WGS) entry which is preliminary data.</text>
</comment>
<feature type="chain" id="PRO_5001942791" description="Outer membrane protein beta-barrel domain-containing protein" evidence="1">
    <location>
        <begin position="39"/>
        <end position="212"/>
    </location>
</feature>
<dbReference type="EMBL" id="JRPQ01000066">
    <property type="protein sequence ID" value="KGI22519.1"/>
    <property type="molecule type" value="Genomic_DNA"/>
</dbReference>
<sequence>MATTSINRSNRSTMMQASKTGTVIIALLFSFSTSHTHAQSSFDEREGCLNVVNTTVTKGTGEYGDDTFSMNYQHERFITEQWSIGAGIGYNYHSQYRLAIVPVFASSTFFFTNTQWAPFVNVQLGSFGIIRKGNIDTNTKYSTTLKNTDFNLLMSPSIGIKLHLSSHIGLMTSITNENILLKVYNDKQNAYTNKVISSLGINIGLFFQIKGW</sequence>
<feature type="signal peptide" evidence="1">
    <location>
        <begin position="1"/>
        <end position="38"/>
    </location>
</feature>
<gene>
    <name evidence="2" type="ORF">HMPREF9304_03655</name>
</gene>
<name>A0A098YSY2_9BACT</name>
<evidence type="ECO:0000313" key="2">
    <source>
        <dbReference type="EMBL" id="KGI22519.1"/>
    </source>
</evidence>
<evidence type="ECO:0000313" key="3">
    <source>
        <dbReference type="Proteomes" id="UP000029723"/>
    </source>
</evidence>
<protein>
    <recommendedName>
        <fullName evidence="4">Outer membrane protein beta-barrel domain-containing protein</fullName>
    </recommendedName>
</protein>
<dbReference type="AlphaFoldDB" id="A0A098YSY2"/>
<accession>A0A098YSY2</accession>
<dbReference type="Proteomes" id="UP000029723">
    <property type="component" value="Unassembled WGS sequence"/>
</dbReference>
<organism evidence="2 3">
    <name type="scientific">Hoylesella timonensis S9-PR14</name>
    <dbReference type="NCBI Taxonomy" id="1401062"/>
    <lineage>
        <taxon>Bacteria</taxon>
        <taxon>Pseudomonadati</taxon>
        <taxon>Bacteroidota</taxon>
        <taxon>Bacteroidia</taxon>
        <taxon>Bacteroidales</taxon>
        <taxon>Prevotellaceae</taxon>
        <taxon>Hoylesella</taxon>
    </lineage>
</organism>
<reference evidence="2 3" key="1">
    <citation type="submission" date="2014-07" db="EMBL/GenBank/DDBJ databases">
        <authorList>
            <person name="McCorrison J."/>
            <person name="Sanka R."/>
            <person name="Torralba M."/>
            <person name="Gillis M."/>
            <person name="Haft D.H."/>
            <person name="Methe B."/>
            <person name="Sutton G."/>
            <person name="Nelson K.E."/>
        </authorList>
    </citation>
    <scope>NUCLEOTIDE SEQUENCE [LARGE SCALE GENOMIC DNA]</scope>
    <source>
        <strain evidence="2 3">S9-PR14</strain>
    </source>
</reference>
<evidence type="ECO:0000256" key="1">
    <source>
        <dbReference type="SAM" id="SignalP"/>
    </source>
</evidence>
<evidence type="ECO:0008006" key="4">
    <source>
        <dbReference type="Google" id="ProtNLM"/>
    </source>
</evidence>